<name>A0AAF0W5D5_DAUCS</name>
<reference evidence="2" key="1">
    <citation type="journal article" date="2016" name="Nat. Genet.">
        <title>A high-quality carrot genome assembly provides new insights into carotenoid accumulation and asterid genome evolution.</title>
        <authorList>
            <person name="Iorizzo M."/>
            <person name="Ellison S."/>
            <person name="Senalik D."/>
            <person name="Zeng P."/>
            <person name="Satapoomin P."/>
            <person name="Huang J."/>
            <person name="Bowman M."/>
            <person name="Iovene M."/>
            <person name="Sanseverino W."/>
            <person name="Cavagnaro P."/>
            <person name="Yildiz M."/>
            <person name="Macko-Podgorni A."/>
            <person name="Moranska E."/>
            <person name="Grzebelus E."/>
            <person name="Grzebelus D."/>
            <person name="Ashrafi H."/>
            <person name="Zheng Z."/>
            <person name="Cheng S."/>
            <person name="Spooner D."/>
            <person name="Van Deynze A."/>
            <person name="Simon P."/>
        </authorList>
    </citation>
    <scope>NUCLEOTIDE SEQUENCE</scope>
    <source>
        <tissue evidence="2">Leaf</tissue>
    </source>
</reference>
<dbReference type="SUPFAM" id="SSF53098">
    <property type="entry name" value="Ribonuclease H-like"/>
    <property type="match status" value="1"/>
</dbReference>
<dbReference type="EMBL" id="CP093343">
    <property type="protein sequence ID" value="WOG83512.1"/>
    <property type="molecule type" value="Genomic_DNA"/>
</dbReference>
<proteinExistence type="predicted"/>
<protein>
    <recommendedName>
        <fullName evidence="1">RNase H type-1 domain-containing protein</fullName>
    </recommendedName>
</protein>
<organism evidence="2 3">
    <name type="scientific">Daucus carota subsp. sativus</name>
    <name type="common">Carrot</name>
    <dbReference type="NCBI Taxonomy" id="79200"/>
    <lineage>
        <taxon>Eukaryota</taxon>
        <taxon>Viridiplantae</taxon>
        <taxon>Streptophyta</taxon>
        <taxon>Embryophyta</taxon>
        <taxon>Tracheophyta</taxon>
        <taxon>Spermatophyta</taxon>
        <taxon>Magnoliopsida</taxon>
        <taxon>eudicotyledons</taxon>
        <taxon>Gunneridae</taxon>
        <taxon>Pentapetalae</taxon>
        <taxon>asterids</taxon>
        <taxon>campanulids</taxon>
        <taxon>Apiales</taxon>
        <taxon>Apiaceae</taxon>
        <taxon>Apioideae</taxon>
        <taxon>Scandiceae</taxon>
        <taxon>Daucinae</taxon>
        <taxon>Daucus</taxon>
        <taxon>Daucus sect. Daucus</taxon>
    </lineage>
</organism>
<sequence length="287" mass="31443">MADYLSKKGILAKEMGTIDVSLDERAKELLAGEKLGISYLKKLKNQSAGVSENNLHTGVQIAPVSSSELTTCTVAESVPSNCVSLQGLDSLDNDLLSGPCVLPELSGTEAYFLIYWKKPREGFIAFNTQVSHRNGVAAGSGVLRNHNGEHISNFYNNYGRVSINFAKSKAILDGLVVCKELGYDKILIQTDSALVTLWFHRQLTVTVPLDLQTMWNEIYKFQDALSVEILHVYKEGNKLADHLSRKGVLAEGMGSININLDERAKELLIGEKLGISCLGKLKNQCIA</sequence>
<dbReference type="Proteomes" id="UP000077755">
    <property type="component" value="Chromosome 1"/>
</dbReference>
<dbReference type="InterPro" id="IPR044730">
    <property type="entry name" value="RNase_H-like_dom_plant"/>
</dbReference>
<keyword evidence="3" id="KW-1185">Reference proteome</keyword>
<dbReference type="PANTHER" id="PTHR47723:SF19">
    <property type="entry name" value="POLYNUCLEOTIDYL TRANSFERASE, RIBONUCLEASE H-LIKE SUPERFAMILY PROTEIN"/>
    <property type="match status" value="1"/>
</dbReference>
<feature type="domain" description="RNase H type-1" evidence="1">
    <location>
        <begin position="127"/>
        <end position="246"/>
    </location>
</feature>
<dbReference type="InterPro" id="IPR002156">
    <property type="entry name" value="RNaseH_domain"/>
</dbReference>
<dbReference type="InterPro" id="IPR036397">
    <property type="entry name" value="RNaseH_sf"/>
</dbReference>
<dbReference type="InterPro" id="IPR053151">
    <property type="entry name" value="RNase_H-like"/>
</dbReference>
<accession>A0AAF0W5D5</accession>
<evidence type="ECO:0000259" key="1">
    <source>
        <dbReference type="Pfam" id="PF13456"/>
    </source>
</evidence>
<dbReference type="Gene3D" id="3.30.420.10">
    <property type="entry name" value="Ribonuclease H-like superfamily/Ribonuclease H"/>
    <property type="match status" value="1"/>
</dbReference>
<dbReference type="CDD" id="cd06222">
    <property type="entry name" value="RNase_H_like"/>
    <property type="match status" value="1"/>
</dbReference>
<dbReference type="Pfam" id="PF13456">
    <property type="entry name" value="RVT_3"/>
    <property type="match status" value="1"/>
</dbReference>
<gene>
    <name evidence="2" type="ORF">DCAR_0102688</name>
</gene>
<dbReference type="InterPro" id="IPR012337">
    <property type="entry name" value="RNaseH-like_sf"/>
</dbReference>
<evidence type="ECO:0000313" key="3">
    <source>
        <dbReference type="Proteomes" id="UP000077755"/>
    </source>
</evidence>
<reference evidence="2" key="2">
    <citation type="submission" date="2022-03" db="EMBL/GenBank/DDBJ databases">
        <title>Draft title - Genomic analysis of global carrot germplasm unveils the trajectory of domestication and the origin of high carotenoid orange carrot.</title>
        <authorList>
            <person name="Iorizzo M."/>
            <person name="Ellison S."/>
            <person name="Senalik D."/>
            <person name="Macko-Podgorni A."/>
            <person name="Grzebelus D."/>
            <person name="Bostan H."/>
            <person name="Rolling W."/>
            <person name="Curaba J."/>
            <person name="Simon P."/>
        </authorList>
    </citation>
    <scope>NUCLEOTIDE SEQUENCE</scope>
    <source>
        <tissue evidence="2">Leaf</tissue>
    </source>
</reference>
<dbReference type="PANTHER" id="PTHR47723">
    <property type="entry name" value="OS05G0353850 PROTEIN"/>
    <property type="match status" value="1"/>
</dbReference>
<dbReference type="GO" id="GO:0004523">
    <property type="term" value="F:RNA-DNA hybrid ribonuclease activity"/>
    <property type="evidence" value="ECO:0007669"/>
    <property type="project" value="InterPro"/>
</dbReference>
<evidence type="ECO:0000313" key="2">
    <source>
        <dbReference type="EMBL" id="WOG83512.1"/>
    </source>
</evidence>
<dbReference type="AlphaFoldDB" id="A0AAF0W5D5"/>
<dbReference type="GO" id="GO:0003676">
    <property type="term" value="F:nucleic acid binding"/>
    <property type="evidence" value="ECO:0007669"/>
    <property type="project" value="InterPro"/>
</dbReference>